<proteinExistence type="predicted"/>
<sequence length="127" mass="14567">MPRQRQTLFLIDGSHYDRLKSVFEAPLDLRKLAQIASNGASIDRAFYYRDIRDEKEEERQRPLFNWLGHHGFAVKGRAHGPDEARERYGTNLVEIAVVSGAANYAPRIDDRLRIADVCLPLDLIMSD</sequence>
<gene>
    <name evidence="1" type="ORF">SJ05684_c20850</name>
</gene>
<evidence type="ECO:0000313" key="1">
    <source>
        <dbReference type="EMBL" id="ASY63526.1"/>
    </source>
</evidence>
<dbReference type="Proteomes" id="UP000217211">
    <property type="component" value="Chromosome"/>
</dbReference>
<reference evidence="1 2" key="1">
    <citation type="submission" date="2017-08" db="EMBL/GenBank/DDBJ databases">
        <title>Multipartite genome sequences of Sinorhizobium species nodulating soybeans.</title>
        <authorList>
            <person name="Tian C.F."/>
        </authorList>
    </citation>
    <scope>NUCLEOTIDE SEQUENCE [LARGE SCALE GENOMIC DNA]</scope>
    <source>
        <strain evidence="1 2">CCBAU 05684</strain>
    </source>
</reference>
<dbReference type="AlphaFoldDB" id="A0A249PCH3"/>
<name>A0A249PCH3_9HYPH</name>
<evidence type="ECO:0008006" key="3">
    <source>
        <dbReference type="Google" id="ProtNLM"/>
    </source>
</evidence>
<dbReference type="Gene3D" id="3.40.50.1010">
    <property type="entry name" value="5'-nuclease"/>
    <property type="match status" value="1"/>
</dbReference>
<dbReference type="STRING" id="716928.GCA_000261485_00224"/>
<dbReference type="EMBL" id="CP023067">
    <property type="protein sequence ID" value="ASY63526.1"/>
    <property type="molecule type" value="Genomic_DNA"/>
</dbReference>
<protein>
    <recommendedName>
        <fullName evidence="3">NYN domain-containing protein</fullName>
    </recommendedName>
</protein>
<evidence type="ECO:0000313" key="2">
    <source>
        <dbReference type="Proteomes" id="UP000217211"/>
    </source>
</evidence>
<dbReference type="KEGG" id="esj:SJ05684_c20850"/>
<accession>A0A249PCH3</accession>
<keyword evidence="2" id="KW-1185">Reference proteome</keyword>
<organism evidence="1 2">
    <name type="scientific">Sinorhizobium sojae CCBAU 05684</name>
    <dbReference type="NCBI Taxonomy" id="716928"/>
    <lineage>
        <taxon>Bacteria</taxon>
        <taxon>Pseudomonadati</taxon>
        <taxon>Pseudomonadota</taxon>
        <taxon>Alphaproteobacteria</taxon>
        <taxon>Hyphomicrobiales</taxon>
        <taxon>Rhizobiaceae</taxon>
        <taxon>Sinorhizobium/Ensifer group</taxon>
        <taxon>Sinorhizobium</taxon>
    </lineage>
</organism>
<dbReference type="RefSeq" id="WP_193354419.1">
    <property type="nucleotide sequence ID" value="NZ_AJQT01000006.1"/>
</dbReference>